<gene>
    <name evidence="1" type="ORF">GCM10023313_38910</name>
</gene>
<keyword evidence="2" id="KW-1185">Reference proteome</keyword>
<dbReference type="RefSeq" id="WP_345334094.1">
    <property type="nucleotide sequence ID" value="NZ_BAABJI010000004.1"/>
</dbReference>
<comment type="caution">
    <text evidence="1">The sequence shown here is derived from an EMBL/GenBank/DDBJ whole genome shotgun (WGS) entry which is preliminary data.</text>
</comment>
<organism evidence="1 2">
    <name type="scientific">Mucilaginibacter defluvii</name>
    <dbReference type="NCBI Taxonomy" id="1196019"/>
    <lineage>
        <taxon>Bacteria</taxon>
        <taxon>Pseudomonadati</taxon>
        <taxon>Bacteroidota</taxon>
        <taxon>Sphingobacteriia</taxon>
        <taxon>Sphingobacteriales</taxon>
        <taxon>Sphingobacteriaceae</taxon>
        <taxon>Mucilaginibacter</taxon>
    </lineage>
</organism>
<proteinExistence type="predicted"/>
<sequence length="192" mass="22455">MEPDQTKRTIKKEVLEIVLEDFTREQQQHNQVISDLVTVINGLTTKLEKSENSAGVQQPTTDNAAIIKSVQSAITQAVAGLQKPEQEERKQESKKIQILLFPEQDAKLFYKIVFSRWLVWLTVMLCINNLYKWAIHSTERQQAVRIELLRQERLRNAWGYLYDSSNKAVKKSMEKAYQKSVLQEQKEYQNTR</sequence>
<accession>A0ABP9G670</accession>
<evidence type="ECO:0000313" key="2">
    <source>
        <dbReference type="Proteomes" id="UP001501436"/>
    </source>
</evidence>
<protein>
    <submittedName>
        <fullName evidence="1">Uncharacterized protein</fullName>
    </submittedName>
</protein>
<evidence type="ECO:0000313" key="1">
    <source>
        <dbReference type="EMBL" id="GAA4930293.1"/>
    </source>
</evidence>
<dbReference type="EMBL" id="BAABJI010000004">
    <property type="protein sequence ID" value="GAA4930293.1"/>
    <property type="molecule type" value="Genomic_DNA"/>
</dbReference>
<dbReference type="Proteomes" id="UP001501436">
    <property type="component" value="Unassembled WGS sequence"/>
</dbReference>
<reference evidence="2" key="1">
    <citation type="journal article" date="2019" name="Int. J. Syst. Evol. Microbiol.">
        <title>The Global Catalogue of Microorganisms (GCM) 10K type strain sequencing project: providing services to taxonomists for standard genome sequencing and annotation.</title>
        <authorList>
            <consortium name="The Broad Institute Genomics Platform"/>
            <consortium name="The Broad Institute Genome Sequencing Center for Infectious Disease"/>
            <person name="Wu L."/>
            <person name="Ma J."/>
        </authorList>
    </citation>
    <scope>NUCLEOTIDE SEQUENCE [LARGE SCALE GENOMIC DNA]</scope>
    <source>
        <strain evidence="2">JCM 18283</strain>
    </source>
</reference>
<name>A0ABP9G670_9SPHI</name>